<dbReference type="PANTHER" id="PTHR43464:SF19">
    <property type="entry name" value="UBIQUINONE BIOSYNTHESIS O-METHYLTRANSFERASE, MITOCHONDRIAL"/>
    <property type="match status" value="1"/>
</dbReference>
<name>F4CXF6_PSEUX</name>
<proteinExistence type="predicted"/>
<evidence type="ECO:0000313" key="6">
    <source>
        <dbReference type="Proteomes" id="UP000007809"/>
    </source>
</evidence>
<sequence>MPTTHPSSSTQPPSPTESLPSTSPAPPARRRRTRRPLVAAVRLRLWQAMHDAAPQGEQGVYLDPADLPPVDTVDWGERQRDAYASPEMETFRAALRLGELSVRDSILDDLATFHAISADEARDTCLGWEQLSVEEWTRSGASDSDVGRVAFYRTTQSWSFDLSWWAYLQAEGRADASNVMALRFAQQHAPGRRHLDFGSGIGITSQLFARSGWTSTSADLSSTLLDFARHRHTRRDETITHLDLHDRGLPAGAYDVVTAIDTLAHVPDVYETCRQLHAALGPDGVLVANFDIRAPAAGTAWHLYTDALRPLFELRRAGFVPIGPVGYGLTGYRKVRAHGVRHAARTVRAWAVLVSPARRLVRTVSQPALRELARAVRRRRYVDA</sequence>
<dbReference type="CDD" id="cd02440">
    <property type="entry name" value="AdoMet_MTases"/>
    <property type="match status" value="1"/>
</dbReference>
<evidence type="ECO:0000313" key="5">
    <source>
        <dbReference type="EMBL" id="AEA26530.1"/>
    </source>
</evidence>
<dbReference type="Proteomes" id="UP000007809">
    <property type="component" value="Chromosome"/>
</dbReference>
<dbReference type="STRING" id="675635.Psed_4372"/>
<dbReference type="EMBL" id="CP002593">
    <property type="protein sequence ID" value="AEA26530.1"/>
    <property type="molecule type" value="Genomic_DNA"/>
</dbReference>
<dbReference type="Pfam" id="PF13489">
    <property type="entry name" value="Methyltransf_23"/>
    <property type="match status" value="1"/>
</dbReference>
<accession>F4CXF6</accession>
<dbReference type="KEGG" id="pdx:Psed_4372"/>
<dbReference type="SUPFAM" id="SSF53335">
    <property type="entry name" value="S-adenosyl-L-methionine-dependent methyltransferases"/>
    <property type="match status" value="1"/>
</dbReference>
<dbReference type="OrthoDB" id="5419754at2"/>
<evidence type="ECO:0000256" key="3">
    <source>
        <dbReference type="ARBA" id="ARBA00022691"/>
    </source>
</evidence>
<protein>
    <submittedName>
        <fullName evidence="5">Methyltransferase type 11</fullName>
    </submittedName>
</protein>
<gene>
    <name evidence="5" type="ordered locus">Psed_4372</name>
</gene>
<feature type="compositionally biased region" description="Low complexity" evidence="4">
    <location>
        <begin position="1"/>
        <end position="22"/>
    </location>
</feature>
<keyword evidence="2" id="KW-0808">Transferase</keyword>
<keyword evidence="1 5" id="KW-0489">Methyltransferase</keyword>
<reference evidence="5 6" key="1">
    <citation type="journal article" date="2011" name="J. Bacteriol.">
        <title>Genome sequence of the 1,4-dioxane-degrading Pseudonocardia dioxanivorans strain CB1190.</title>
        <authorList>
            <person name="Sales C.M."/>
            <person name="Mahendra S."/>
            <person name="Grostern A."/>
            <person name="Parales R.E."/>
            <person name="Goodwin L.A."/>
            <person name="Woyke T."/>
            <person name="Nolan M."/>
            <person name="Lapidus A."/>
            <person name="Chertkov O."/>
            <person name="Ovchinnikova G."/>
            <person name="Sczyrba A."/>
            <person name="Alvarez-Cohen L."/>
        </authorList>
    </citation>
    <scope>NUCLEOTIDE SEQUENCE [LARGE SCALE GENOMIC DNA]</scope>
    <source>
        <strain evidence="6">ATCC 55486 / DSM 44775 / JCM 13855 / CB1190</strain>
    </source>
</reference>
<dbReference type="HOGENOM" id="CLU_769190_0_0_11"/>
<dbReference type="eggNOG" id="COG2227">
    <property type="taxonomic scope" value="Bacteria"/>
</dbReference>
<dbReference type="GO" id="GO:0008168">
    <property type="term" value="F:methyltransferase activity"/>
    <property type="evidence" value="ECO:0007669"/>
    <property type="project" value="UniProtKB-KW"/>
</dbReference>
<keyword evidence="3" id="KW-0949">S-adenosyl-L-methionine</keyword>
<organism evidence="5 6">
    <name type="scientific">Pseudonocardia dioxanivorans (strain ATCC 55486 / DSM 44775 / JCM 13855 / CB1190)</name>
    <dbReference type="NCBI Taxonomy" id="675635"/>
    <lineage>
        <taxon>Bacteria</taxon>
        <taxon>Bacillati</taxon>
        <taxon>Actinomycetota</taxon>
        <taxon>Actinomycetes</taxon>
        <taxon>Pseudonocardiales</taxon>
        <taxon>Pseudonocardiaceae</taxon>
        <taxon>Pseudonocardia</taxon>
    </lineage>
</organism>
<dbReference type="InterPro" id="IPR029063">
    <property type="entry name" value="SAM-dependent_MTases_sf"/>
</dbReference>
<dbReference type="Gene3D" id="3.40.50.150">
    <property type="entry name" value="Vaccinia Virus protein VP39"/>
    <property type="match status" value="1"/>
</dbReference>
<evidence type="ECO:0000256" key="4">
    <source>
        <dbReference type="SAM" id="MobiDB-lite"/>
    </source>
</evidence>
<evidence type="ECO:0000256" key="2">
    <source>
        <dbReference type="ARBA" id="ARBA00022679"/>
    </source>
</evidence>
<dbReference type="AlphaFoldDB" id="F4CXF6"/>
<evidence type="ECO:0000256" key="1">
    <source>
        <dbReference type="ARBA" id="ARBA00022603"/>
    </source>
</evidence>
<dbReference type="PANTHER" id="PTHR43464">
    <property type="entry name" value="METHYLTRANSFERASE"/>
    <property type="match status" value="1"/>
</dbReference>
<dbReference type="GO" id="GO:0032259">
    <property type="term" value="P:methylation"/>
    <property type="evidence" value="ECO:0007669"/>
    <property type="project" value="UniProtKB-KW"/>
</dbReference>
<feature type="region of interest" description="Disordered" evidence="4">
    <location>
        <begin position="1"/>
        <end position="34"/>
    </location>
</feature>
<keyword evidence="6" id="KW-1185">Reference proteome</keyword>